<feature type="domain" description="DUF1587" evidence="3">
    <location>
        <begin position="158"/>
        <end position="222"/>
    </location>
</feature>
<proteinExistence type="predicted"/>
<evidence type="ECO:0000313" key="8">
    <source>
        <dbReference type="Proteomes" id="UP000076079"/>
    </source>
</evidence>
<evidence type="ECO:0000259" key="6">
    <source>
        <dbReference type="Pfam" id="PF07637"/>
    </source>
</evidence>
<accession>A0A143PUE5</accession>
<dbReference type="InterPro" id="IPR013043">
    <property type="entry name" value="DUF1595"/>
</dbReference>
<evidence type="ECO:0000259" key="4">
    <source>
        <dbReference type="Pfam" id="PF07627"/>
    </source>
</evidence>
<sequence precursor="true">MRVGLEALLVVALVSVISAQSRIRPVAPAERAAHALPASAAPRTAAGAARSLAPADPDPAAASAILGEFCVDCHGKGKFKGGVSVARLLDRPTPDGIAAGWEHWLAIADRLETRQMPPEDADAFPTDVQRAEVVSWIRATFDRYDARHAGDPGRVTVRRLTSAEYAYAIRDLTGVDIKVGVDASSDAVGGEGFANFGDVQFVQDASVERYLEAAKEVADHAVIGAGRLDFYADPGKTGLELSALNRIEHLYTTRGFRVVSGEGGRPFGFDRYARALYAAWRYRHRAALGEPTTTLRVLAAREGITGRFAEHIWDAVNRQGTGYPSRLTIDRWQALPAPGADATAADAHARQECDAIVKSLVTWPSWFFARGDLAAGGQGDENPLVFDDTTLGVTTGKAWVHALNRRFGRPAARIPAPWTVHLSVDALHRGGADAPVVIWRNPRVVLRVPPQAPAPDEPVTVTRARVPGPIVETHTLRSVLPADVVARLGFGTSPDGTPIGPDDFAVREGTSFVVDVPASEYVAELHVDAELGRDRESVLRVMVADTATGPARAPGQRVFLGDPASAGYRTFRAGIAEYLALMPPNSHGAANPADKDPVPAPFDNTYNSPEHDAFVTTVKYQRIDDFFTRNIVDGKERTHLEEAWADLFGSWPYHDAYLGMLLDHYGVKVESRTIAAMTPTRIAALPAAAQPQVRSLRAHHRAVMEAMRRAEPGHVADALALASRAWRRPLTPVEQQSLRAFYRTARTAHGLDHDAAMRALLARVLMSPSFLYRLEAAPHDTETRLNDWEIASRLSFFLWSSIPDDELRRAAAAGELRTTAAIASQVRRMTADPKARRLSTEFFGQWLGFYHFDQYRGVDTGRFPEFTDEVKRAMFDEAVSTFEYIVRERRPVREILHADYVFVNQPLAKFYGLDVPVTSAGPVQRVDGAHAFDRGGALRLGAVLTTTSAPLRTSPVKRGDWILRRILGTPTPPPPADAGTLPADDKSFEGQTLRQRLAQHKSRAQCASCHLRIDPLGFPLERFDAVGRARDAYADGKPVDITGEFRDKTTIVGADGLLSYLQGKDSAVMTTLSRKMIGYALGRNPQASDRRLMGEMVRAGSDASFTDLATAIATSRQFRYRMGSASEADTPAPAAAPTPVPTGTSARAIPR</sequence>
<keyword evidence="8" id="KW-1185">Reference proteome</keyword>
<dbReference type="Pfam" id="PF07626">
    <property type="entry name" value="PSD3"/>
    <property type="match status" value="1"/>
</dbReference>
<dbReference type="RefSeq" id="WP_162472810.1">
    <property type="nucleotide sequence ID" value="NZ_CP015136.1"/>
</dbReference>
<name>A0A143PUE5_LUTPR</name>
<dbReference type="InterPro" id="IPR013039">
    <property type="entry name" value="DUF1588"/>
</dbReference>
<dbReference type="Proteomes" id="UP000076079">
    <property type="component" value="Chromosome"/>
</dbReference>
<dbReference type="Pfam" id="PF07627">
    <property type="entry name" value="PSCyt3"/>
    <property type="match status" value="1"/>
</dbReference>
<evidence type="ECO:0000313" key="7">
    <source>
        <dbReference type="EMBL" id="AMY11439.1"/>
    </source>
</evidence>
<evidence type="ECO:0000256" key="1">
    <source>
        <dbReference type="SAM" id="MobiDB-lite"/>
    </source>
</evidence>
<dbReference type="Pfam" id="PF07637">
    <property type="entry name" value="PSD5"/>
    <property type="match status" value="1"/>
</dbReference>
<dbReference type="InterPro" id="IPR013036">
    <property type="entry name" value="DUF1587"/>
</dbReference>
<evidence type="ECO:0008006" key="9">
    <source>
        <dbReference type="Google" id="ProtNLM"/>
    </source>
</evidence>
<feature type="domain" description="DUF1585" evidence="2">
    <location>
        <begin position="1049"/>
        <end position="1118"/>
    </location>
</feature>
<dbReference type="GO" id="GO:0020037">
    <property type="term" value="F:heme binding"/>
    <property type="evidence" value="ECO:0007669"/>
    <property type="project" value="InterPro"/>
</dbReference>
<dbReference type="EMBL" id="CP015136">
    <property type="protein sequence ID" value="AMY11439.1"/>
    <property type="molecule type" value="Genomic_DNA"/>
</dbReference>
<dbReference type="STRING" id="1855912.LuPra_04689"/>
<feature type="domain" description="DUF1588" evidence="4">
    <location>
        <begin position="934"/>
        <end position="1031"/>
    </location>
</feature>
<organism evidence="7 8">
    <name type="scientific">Luteitalea pratensis</name>
    <dbReference type="NCBI Taxonomy" id="1855912"/>
    <lineage>
        <taxon>Bacteria</taxon>
        <taxon>Pseudomonadati</taxon>
        <taxon>Acidobacteriota</taxon>
        <taxon>Vicinamibacteria</taxon>
        <taxon>Vicinamibacterales</taxon>
        <taxon>Vicinamibacteraceae</taxon>
        <taxon>Luteitalea</taxon>
    </lineage>
</organism>
<dbReference type="Pfam" id="PF07624">
    <property type="entry name" value="PSD2"/>
    <property type="match status" value="1"/>
</dbReference>
<dbReference type="GO" id="GO:0009055">
    <property type="term" value="F:electron transfer activity"/>
    <property type="evidence" value="ECO:0007669"/>
    <property type="project" value="InterPro"/>
</dbReference>
<gene>
    <name evidence="7" type="ORF">LuPra_04689</name>
</gene>
<feature type="compositionally biased region" description="Low complexity" evidence="1">
    <location>
        <begin position="1141"/>
        <end position="1151"/>
    </location>
</feature>
<evidence type="ECO:0000259" key="5">
    <source>
        <dbReference type="Pfam" id="PF07631"/>
    </source>
</evidence>
<feature type="region of interest" description="Disordered" evidence="1">
    <location>
        <begin position="1123"/>
        <end position="1151"/>
    </location>
</feature>
<dbReference type="Pfam" id="PF07631">
    <property type="entry name" value="PSD4"/>
    <property type="match status" value="1"/>
</dbReference>
<feature type="compositionally biased region" description="Low complexity" evidence="1">
    <location>
        <begin position="1124"/>
        <end position="1133"/>
    </location>
</feature>
<protein>
    <recommendedName>
        <fullName evidence="9">Cytochrome c domain-containing protein</fullName>
    </recommendedName>
</protein>
<feature type="domain" description="DUF1595" evidence="6">
    <location>
        <begin position="721"/>
        <end position="775"/>
    </location>
</feature>
<evidence type="ECO:0000259" key="2">
    <source>
        <dbReference type="Pfam" id="PF07624"/>
    </source>
</evidence>
<dbReference type="InterPro" id="IPR013042">
    <property type="entry name" value="DUF1592"/>
</dbReference>
<reference evidence="8" key="2">
    <citation type="submission" date="2016-04" db="EMBL/GenBank/DDBJ databases">
        <title>First Complete Genome Sequence of a Subdivision 6 Acidobacterium.</title>
        <authorList>
            <person name="Huang S."/>
            <person name="Vieira S."/>
            <person name="Bunk B."/>
            <person name="Riedel T."/>
            <person name="Sproeer C."/>
            <person name="Overmann J."/>
        </authorList>
    </citation>
    <scope>NUCLEOTIDE SEQUENCE [LARGE SCALE GENOMIC DNA]</scope>
    <source>
        <strain evidence="8">DSM 100886 HEG_-6_39</strain>
    </source>
</reference>
<dbReference type="AlphaFoldDB" id="A0A143PUE5"/>
<reference evidence="7 8" key="1">
    <citation type="journal article" date="2016" name="Genome Announc.">
        <title>First Complete Genome Sequence of a Subdivision 6 Acidobacterium Strain.</title>
        <authorList>
            <person name="Huang S."/>
            <person name="Vieira S."/>
            <person name="Bunk B."/>
            <person name="Riedel T."/>
            <person name="Sproer C."/>
            <person name="Overmann J."/>
        </authorList>
    </citation>
    <scope>NUCLEOTIDE SEQUENCE [LARGE SCALE GENOMIC DNA]</scope>
    <source>
        <strain evidence="8">DSM 100886 HEG_-6_39</strain>
    </source>
</reference>
<dbReference type="InterPro" id="IPR036909">
    <property type="entry name" value="Cyt_c-like_dom_sf"/>
</dbReference>
<dbReference type="SUPFAM" id="SSF46626">
    <property type="entry name" value="Cytochrome c"/>
    <property type="match status" value="1"/>
</dbReference>
<dbReference type="KEGG" id="abac:LuPra_04689"/>
<feature type="domain" description="DUF1592" evidence="5">
    <location>
        <begin position="785"/>
        <end position="913"/>
    </location>
</feature>
<evidence type="ECO:0000259" key="3">
    <source>
        <dbReference type="Pfam" id="PF07626"/>
    </source>
</evidence>
<dbReference type="InterPro" id="IPR011478">
    <property type="entry name" value="DUF1585"/>
</dbReference>